<dbReference type="PANTHER" id="PTHR36985:SF1">
    <property type="entry name" value="TRANSLOCATION AND ASSEMBLY MODULE SUBUNIT TAMB"/>
    <property type="match status" value="1"/>
</dbReference>
<evidence type="ECO:0000256" key="3">
    <source>
        <dbReference type="ARBA" id="ARBA00022989"/>
    </source>
</evidence>
<evidence type="ECO:0000259" key="5">
    <source>
        <dbReference type="Pfam" id="PF04357"/>
    </source>
</evidence>
<evidence type="ECO:0000313" key="7">
    <source>
        <dbReference type="Proteomes" id="UP001597106"/>
    </source>
</evidence>
<protein>
    <submittedName>
        <fullName evidence="6">Translocation/assembly module TamB domain-containing protein</fullName>
    </submittedName>
</protein>
<comment type="subcellular location">
    <subcellularLocation>
        <location evidence="1">Membrane</location>
        <topology evidence="1">Single-pass membrane protein</topology>
    </subcellularLocation>
</comment>
<dbReference type="Pfam" id="PF04357">
    <property type="entry name" value="TamB"/>
    <property type="match status" value="1"/>
</dbReference>
<keyword evidence="7" id="KW-1185">Reference proteome</keyword>
<name>A0ABW3GJX8_9PROT</name>
<organism evidence="6 7">
    <name type="scientific">Methylophilus glucosoxydans</name>
    <dbReference type="NCBI Taxonomy" id="752553"/>
    <lineage>
        <taxon>Bacteria</taxon>
        <taxon>Pseudomonadati</taxon>
        <taxon>Pseudomonadota</taxon>
        <taxon>Betaproteobacteria</taxon>
        <taxon>Nitrosomonadales</taxon>
        <taxon>Methylophilaceae</taxon>
        <taxon>Methylophilus</taxon>
    </lineage>
</organism>
<comment type="caution">
    <text evidence="6">The sequence shown here is derived from an EMBL/GenBank/DDBJ whole genome shotgun (WGS) entry which is preliminary data.</text>
</comment>
<reference evidence="7" key="1">
    <citation type="journal article" date="2019" name="Int. J. Syst. Evol. Microbiol.">
        <title>The Global Catalogue of Microorganisms (GCM) 10K type strain sequencing project: providing services to taxonomists for standard genome sequencing and annotation.</title>
        <authorList>
            <consortium name="The Broad Institute Genomics Platform"/>
            <consortium name="The Broad Institute Genome Sequencing Center for Infectious Disease"/>
            <person name="Wu L."/>
            <person name="Ma J."/>
        </authorList>
    </citation>
    <scope>NUCLEOTIDE SEQUENCE [LARGE SCALE GENOMIC DNA]</scope>
    <source>
        <strain evidence="7">CCUG 59685</strain>
    </source>
</reference>
<accession>A0ABW3GJX8</accession>
<dbReference type="PANTHER" id="PTHR36985">
    <property type="entry name" value="TRANSLOCATION AND ASSEMBLY MODULE SUBUNIT TAMB"/>
    <property type="match status" value="1"/>
</dbReference>
<keyword evidence="3" id="KW-1133">Transmembrane helix</keyword>
<dbReference type="Proteomes" id="UP001597106">
    <property type="component" value="Unassembled WGS sequence"/>
</dbReference>
<keyword evidence="2" id="KW-0812">Transmembrane</keyword>
<dbReference type="EMBL" id="JBHTJW010000005">
    <property type="protein sequence ID" value="MFD0930901.1"/>
    <property type="molecule type" value="Genomic_DNA"/>
</dbReference>
<evidence type="ECO:0000313" key="6">
    <source>
        <dbReference type="EMBL" id="MFD0930901.1"/>
    </source>
</evidence>
<evidence type="ECO:0000256" key="2">
    <source>
        <dbReference type="ARBA" id="ARBA00022692"/>
    </source>
</evidence>
<evidence type="ECO:0000256" key="4">
    <source>
        <dbReference type="ARBA" id="ARBA00023136"/>
    </source>
</evidence>
<dbReference type="InterPro" id="IPR007452">
    <property type="entry name" value="TamB_C"/>
</dbReference>
<proteinExistence type="predicted"/>
<dbReference type="RefSeq" id="WP_379077894.1">
    <property type="nucleotide sequence ID" value="NZ_JBHTJW010000005.1"/>
</dbReference>
<feature type="domain" description="Translocation and assembly module TamB C-terminal" evidence="5">
    <location>
        <begin position="791"/>
        <end position="1128"/>
    </location>
</feature>
<keyword evidence="4" id="KW-0472">Membrane</keyword>
<gene>
    <name evidence="6" type="ORF">ACFQ1T_14015</name>
</gene>
<sequence length="1129" mass="122653">MSRLRYLPSLFKQFIALLLCLSIIITPQIVWAANILVLTSLTSFESDLGNATLSVTGIDSHMQLTVTPQGKFTVSQFSAKQVTLRYKPANEQAPTTSQPQPPLPAHIHIPLPFYLHLGQIEQLTIIQGQSITQVSHLQFDLDADNTALQFNISQAHSPWGNLSSHFKMQNAAPFNLSGWLDLQQPQGDLPYHLRMTLAGNLTRLEMTANHHYQPEARPFALIPVEMSGPEPSTKDAINKNPINKHQKILDTVQLQASIGLDDQRQSHLAFHLQQFQAKHLHPQLGGAMDLNIVADGSLTEQGLVNITVDAGNSRLQQQPLILKGQAQLRGSVLSLLDLKAQLDQNTFSIQTQPLSQAKPWSTQQTHLIWQANLASLAQLMPGFSGKLQGQGDITQGEGSFSTSYHLSGTQLQLPKGLSLAGLQVDGHFSNQSQATLDNQIQLQGLSQQDARGMDSPPIDAELKLKGNLDQHQLTFTVTDSDAQRQRNLLLALNGHWQDSGLQNPGWQATLTQLQDQAGKVFQLEKPAALTWQPEQGFQLRDFILKAKSGGQLQVTALHYRPPQAANARTQAPGQAVALHTQGALDHFPVQALLGWLGQGSAEALPADALRLSGQWSLALDQHLNGSLHLERSDGDWQIFDTTANAWQALGIQTLQADWQANNDRMQLQATLQSNGDAQRAIDLQFSAATEVTPTADGLVIKKTAPLQAMLKAHLPQLNWLNKLLPDTQVGGQLNIQAAAHGTIAQPSLQGSMQGSALSLQVPSQGVWLEQGTLNATLATDQIHLQQLHFAGKSGVLNGTGLFQFNQEDWQLNAALQLDKLQALSRVDRWVQLSGQTKLSMNSQQTTISGNLKIHKGLFELPKADKPTLDEDVVIESPQARTETASKLLLQSFALDFGDKPTVLPFKESEQFMLRGQGLNAALSGKLQLNGLLDALSATGTLDLTGTYLAYGQSLNIETGRLIFSGKLPNIGLDVLATRQVDTTKVGIQINGSLQTPRLKLVSTPETSNENKVALLVLGQPMSQVGSSDLALLSVAAGALLSQGDSVSLQTRLAQAVGLDSIDVRGSGPTNYAVSVGKRINRNLVVGYEKSIVGLLNVGKLTYQLTKRISIETRTGSENALDVFYGFSFD</sequence>
<evidence type="ECO:0000256" key="1">
    <source>
        <dbReference type="ARBA" id="ARBA00004167"/>
    </source>
</evidence>